<accession>A0A562TFC3</accession>
<organism evidence="2 3">
    <name type="scientific">Chitinophaga japonensis</name>
    <name type="common">Flexibacter japonensis</name>
    <dbReference type="NCBI Taxonomy" id="104662"/>
    <lineage>
        <taxon>Bacteria</taxon>
        <taxon>Pseudomonadati</taxon>
        <taxon>Bacteroidota</taxon>
        <taxon>Chitinophagia</taxon>
        <taxon>Chitinophagales</taxon>
        <taxon>Chitinophagaceae</taxon>
        <taxon>Chitinophaga</taxon>
    </lineage>
</organism>
<feature type="transmembrane region" description="Helical" evidence="1">
    <location>
        <begin position="12"/>
        <end position="31"/>
    </location>
</feature>
<proteinExistence type="predicted"/>
<sequence>MATAHHPVKVGFLYSLVISVISLVLTIIFYATNTYSVLWTGYFVNAVLFLGVLFAIWHYNRQHEDKSSMKALFGIGLRITLVVTVVLTIFSIILHLIALNNPSGSAIAAQGSEGTGPQGVDVPRNFWVFLISNVFFSNGVVGILASLMGAMYFKRNQKSTYED</sequence>
<evidence type="ECO:0000313" key="3">
    <source>
        <dbReference type="Proteomes" id="UP000316778"/>
    </source>
</evidence>
<dbReference type="EMBL" id="VLLG01000002">
    <property type="protein sequence ID" value="TWI91968.1"/>
    <property type="molecule type" value="Genomic_DNA"/>
</dbReference>
<dbReference type="AlphaFoldDB" id="A0A562TFC3"/>
<protein>
    <recommendedName>
        <fullName evidence="4">DUF4199 domain-containing protein</fullName>
    </recommendedName>
</protein>
<dbReference type="OrthoDB" id="668002at2"/>
<name>A0A562TFC3_CHIJA</name>
<evidence type="ECO:0000313" key="2">
    <source>
        <dbReference type="EMBL" id="TWI91968.1"/>
    </source>
</evidence>
<dbReference type="Proteomes" id="UP000316778">
    <property type="component" value="Unassembled WGS sequence"/>
</dbReference>
<evidence type="ECO:0000256" key="1">
    <source>
        <dbReference type="SAM" id="Phobius"/>
    </source>
</evidence>
<keyword evidence="3" id="KW-1185">Reference proteome</keyword>
<dbReference type="RefSeq" id="WP_145711129.1">
    <property type="nucleotide sequence ID" value="NZ_BAAAFY010000001.1"/>
</dbReference>
<keyword evidence="1" id="KW-1133">Transmembrane helix</keyword>
<keyword evidence="1" id="KW-0472">Membrane</keyword>
<keyword evidence="1" id="KW-0812">Transmembrane</keyword>
<gene>
    <name evidence="2" type="ORF">LX66_1349</name>
</gene>
<comment type="caution">
    <text evidence="2">The sequence shown here is derived from an EMBL/GenBank/DDBJ whole genome shotgun (WGS) entry which is preliminary data.</text>
</comment>
<evidence type="ECO:0008006" key="4">
    <source>
        <dbReference type="Google" id="ProtNLM"/>
    </source>
</evidence>
<feature type="transmembrane region" description="Helical" evidence="1">
    <location>
        <begin position="37"/>
        <end position="59"/>
    </location>
</feature>
<feature type="transmembrane region" description="Helical" evidence="1">
    <location>
        <begin position="71"/>
        <end position="97"/>
    </location>
</feature>
<reference evidence="2 3" key="1">
    <citation type="journal article" date="2013" name="Stand. Genomic Sci.">
        <title>Genomic Encyclopedia of Type Strains, Phase I: The one thousand microbial genomes (KMG-I) project.</title>
        <authorList>
            <person name="Kyrpides N.C."/>
            <person name="Woyke T."/>
            <person name="Eisen J.A."/>
            <person name="Garrity G."/>
            <person name="Lilburn T.G."/>
            <person name="Beck B.J."/>
            <person name="Whitman W.B."/>
            <person name="Hugenholtz P."/>
            <person name="Klenk H.P."/>
        </authorList>
    </citation>
    <scope>NUCLEOTIDE SEQUENCE [LARGE SCALE GENOMIC DNA]</scope>
    <source>
        <strain evidence="2 3">DSM 13484</strain>
    </source>
</reference>
<feature type="transmembrane region" description="Helical" evidence="1">
    <location>
        <begin position="126"/>
        <end position="153"/>
    </location>
</feature>